<keyword evidence="3 10" id="KW-0312">Gluconeogenesis</keyword>
<dbReference type="PROSITE" id="PS51671">
    <property type="entry name" value="ACT"/>
    <property type="match status" value="1"/>
</dbReference>
<dbReference type="GO" id="GO:0051539">
    <property type="term" value="F:4 iron, 4 sulfur cluster binding"/>
    <property type="evidence" value="ECO:0007669"/>
    <property type="project" value="UniProtKB-UniRule"/>
</dbReference>
<dbReference type="GO" id="GO:0006094">
    <property type="term" value="P:gluconeogenesis"/>
    <property type="evidence" value="ECO:0007669"/>
    <property type="project" value="UniProtKB-KW"/>
</dbReference>
<feature type="domain" description="ACT" evidence="11">
    <location>
        <begin position="146"/>
        <end position="224"/>
    </location>
</feature>
<dbReference type="PANTHER" id="PTHR30182:SF12">
    <property type="entry name" value="L-SERINE DEHYDRATASE, BETA CHAIN-RELATED"/>
    <property type="match status" value="1"/>
</dbReference>
<keyword evidence="13" id="KW-1185">Reference proteome</keyword>
<dbReference type="GO" id="GO:0003941">
    <property type="term" value="F:L-serine ammonia-lyase activity"/>
    <property type="evidence" value="ECO:0007669"/>
    <property type="project" value="UniProtKB-UniRule"/>
</dbReference>
<dbReference type="HOGENOM" id="CLU_086592_0_0_0"/>
<evidence type="ECO:0000256" key="3">
    <source>
        <dbReference type="ARBA" id="ARBA00022432"/>
    </source>
</evidence>
<evidence type="ECO:0000256" key="6">
    <source>
        <dbReference type="ARBA" id="ARBA00023004"/>
    </source>
</evidence>
<dbReference type="AlphaFoldDB" id="E3CZ26"/>
<keyword evidence="5 10" id="KW-0479">Metal-binding</keyword>
<accession>E3CZ26</accession>
<dbReference type="PIRSF" id="PIRSF036692">
    <property type="entry name" value="SDH_B"/>
    <property type="match status" value="1"/>
</dbReference>
<evidence type="ECO:0000313" key="12">
    <source>
        <dbReference type="EMBL" id="EFQ22799.1"/>
    </source>
</evidence>
<dbReference type="Gene3D" id="3.30.1330.90">
    <property type="entry name" value="D-3-phosphoglycerate dehydrogenase, domain 3"/>
    <property type="match status" value="1"/>
</dbReference>
<dbReference type="InterPro" id="IPR004643">
    <property type="entry name" value="Fe-S_L-Ser_bsu"/>
</dbReference>
<dbReference type="eggNOG" id="COG1760">
    <property type="taxonomic scope" value="Bacteria"/>
</dbReference>
<dbReference type="EMBL" id="CM001022">
    <property type="protein sequence ID" value="EFQ22799.1"/>
    <property type="molecule type" value="Genomic_DNA"/>
</dbReference>
<dbReference type="InterPro" id="IPR051318">
    <property type="entry name" value="Fe-S_L-Ser"/>
</dbReference>
<dbReference type="InterPro" id="IPR029009">
    <property type="entry name" value="ASB_dom_sf"/>
</dbReference>
<protein>
    <recommendedName>
        <fullName evidence="10">L-serine dehydratase</fullName>
        <ecNumber evidence="10">4.3.1.17</ecNumber>
    </recommendedName>
</protein>
<organism evidence="12 13">
    <name type="scientific">Aminomonas paucivorans DSM 12260</name>
    <dbReference type="NCBI Taxonomy" id="584708"/>
    <lineage>
        <taxon>Bacteria</taxon>
        <taxon>Thermotogati</taxon>
        <taxon>Synergistota</taxon>
        <taxon>Synergistia</taxon>
        <taxon>Synergistales</taxon>
        <taxon>Synergistaceae</taxon>
        <taxon>Aminomonas</taxon>
    </lineage>
</organism>
<evidence type="ECO:0000256" key="7">
    <source>
        <dbReference type="ARBA" id="ARBA00023014"/>
    </source>
</evidence>
<dbReference type="NCBIfam" id="TIGR00719">
    <property type="entry name" value="sda_beta"/>
    <property type="match status" value="1"/>
</dbReference>
<dbReference type="SUPFAM" id="SSF143548">
    <property type="entry name" value="Serine metabolism enzymes domain"/>
    <property type="match status" value="1"/>
</dbReference>
<keyword evidence="7 10" id="KW-0411">Iron-sulfur</keyword>
<dbReference type="CDD" id="cd04903">
    <property type="entry name" value="ACT_LSD"/>
    <property type="match status" value="1"/>
</dbReference>
<dbReference type="Pfam" id="PF01842">
    <property type="entry name" value="ACT"/>
    <property type="match status" value="1"/>
</dbReference>
<gene>
    <name evidence="12" type="ORF">Apau_0364</name>
</gene>
<dbReference type="EC" id="4.3.1.17" evidence="10"/>
<dbReference type="PaxDb" id="584708-Apau_0364"/>
<dbReference type="RefSeq" id="WP_006299946.1">
    <property type="nucleotide sequence ID" value="NZ_CM001022.1"/>
</dbReference>
<comment type="cofactor">
    <cofactor evidence="1 10">
        <name>[4Fe-4S] cluster</name>
        <dbReference type="ChEBI" id="CHEBI:49883"/>
    </cofactor>
</comment>
<dbReference type="InterPro" id="IPR005131">
    <property type="entry name" value="Ser_deHydtase_bsu"/>
</dbReference>
<proteinExistence type="inferred from homology"/>
<evidence type="ECO:0000256" key="8">
    <source>
        <dbReference type="ARBA" id="ARBA00023239"/>
    </source>
</evidence>
<keyword evidence="4 10" id="KW-0004">4Fe-4S</keyword>
<evidence type="ECO:0000313" key="13">
    <source>
        <dbReference type="Proteomes" id="UP000005096"/>
    </source>
</evidence>
<dbReference type="Proteomes" id="UP000005096">
    <property type="component" value="Chromosome"/>
</dbReference>
<dbReference type="OrthoDB" id="9805537at2"/>
<dbReference type="Gene3D" id="3.30.70.260">
    <property type="match status" value="1"/>
</dbReference>
<comment type="catalytic activity">
    <reaction evidence="9 10">
        <text>L-serine = pyruvate + NH4(+)</text>
        <dbReference type="Rhea" id="RHEA:19169"/>
        <dbReference type="ChEBI" id="CHEBI:15361"/>
        <dbReference type="ChEBI" id="CHEBI:28938"/>
        <dbReference type="ChEBI" id="CHEBI:33384"/>
        <dbReference type="EC" id="4.3.1.17"/>
    </reaction>
</comment>
<name>E3CZ26_9BACT</name>
<dbReference type="InterPro" id="IPR045865">
    <property type="entry name" value="ACT-like_dom_sf"/>
</dbReference>
<evidence type="ECO:0000256" key="2">
    <source>
        <dbReference type="ARBA" id="ARBA00008636"/>
    </source>
</evidence>
<evidence type="ECO:0000256" key="9">
    <source>
        <dbReference type="ARBA" id="ARBA00049406"/>
    </source>
</evidence>
<evidence type="ECO:0000256" key="1">
    <source>
        <dbReference type="ARBA" id="ARBA00001966"/>
    </source>
</evidence>
<evidence type="ECO:0000256" key="10">
    <source>
        <dbReference type="RuleBase" id="RU366059"/>
    </source>
</evidence>
<evidence type="ECO:0000259" key="11">
    <source>
        <dbReference type="PROSITE" id="PS51671"/>
    </source>
</evidence>
<sequence>MALEEIIGPVMVGPSSSHTAGAVRLGNLARLCWGRPVTEVDLYLRGSFAATFWGHGTDRALLAGLLGLRPDDESLRESFRLASERGLRFRLHAERADGAHPNSVRFVFRGEDGRTLEVIGASMGGGAVELQSVDGFQLRATGAFPTLVTFHRDEPGVIAAVSALLAEGGLNIASMNVHRQGRGAKAAMVLELDGAPDGALLARLEACHPGLERLLVLPGPEGEV</sequence>
<reference evidence="12 13" key="1">
    <citation type="journal article" date="2010" name="Stand. Genomic Sci.">
        <title>Non-contiguous finished genome sequence of Aminomonas paucivorans type strain (GLU-3).</title>
        <authorList>
            <person name="Pitluck S."/>
            <person name="Yasawong M."/>
            <person name="Held B."/>
            <person name="Lapidus A."/>
            <person name="Nolan M."/>
            <person name="Copeland A."/>
            <person name="Lucas S."/>
            <person name="Del Rio T.G."/>
            <person name="Tice H."/>
            <person name="Cheng J.F."/>
            <person name="Chertkov O."/>
            <person name="Goodwin L."/>
            <person name="Tapia R."/>
            <person name="Han C."/>
            <person name="Liolios K."/>
            <person name="Ivanova N."/>
            <person name="Mavromatis K."/>
            <person name="Ovchinnikova G."/>
            <person name="Pati A."/>
            <person name="Chen A."/>
            <person name="Palaniappan K."/>
            <person name="Land M."/>
            <person name="Hauser L."/>
            <person name="Chang Y.J."/>
            <person name="Jeffries C.D."/>
            <person name="Pukall R."/>
            <person name="Spring S."/>
            <person name="Rohde M."/>
            <person name="Sikorski J."/>
            <person name="Goker M."/>
            <person name="Woyke T."/>
            <person name="Bristow J."/>
            <person name="Eisen J.A."/>
            <person name="Markowitz V."/>
            <person name="Hugenholtz P."/>
            <person name="Kyrpides N.C."/>
            <person name="Klenk H.P."/>
        </authorList>
    </citation>
    <scope>NUCLEOTIDE SEQUENCE [LARGE SCALE GENOMIC DNA]</scope>
    <source>
        <strain evidence="12 13">DSM 12260</strain>
    </source>
</reference>
<comment type="similarity">
    <text evidence="2 10">Belongs to the iron-sulfur dependent L-serine dehydratase family.</text>
</comment>
<keyword evidence="8 10" id="KW-0456">Lyase</keyword>
<evidence type="ECO:0000256" key="5">
    <source>
        <dbReference type="ARBA" id="ARBA00022723"/>
    </source>
</evidence>
<dbReference type="SUPFAM" id="SSF55021">
    <property type="entry name" value="ACT-like"/>
    <property type="match status" value="1"/>
</dbReference>
<dbReference type="GO" id="GO:0046872">
    <property type="term" value="F:metal ion binding"/>
    <property type="evidence" value="ECO:0007669"/>
    <property type="project" value="UniProtKB-KW"/>
</dbReference>
<evidence type="ECO:0000256" key="4">
    <source>
        <dbReference type="ARBA" id="ARBA00022485"/>
    </source>
</evidence>
<dbReference type="STRING" id="584708.Apau_0364"/>
<dbReference type="PANTHER" id="PTHR30182">
    <property type="entry name" value="L-SERINE DEHYDRATASE"/>
    <property type="match status" value="1"/>
</dbReference>
<keyword evidence="6 10" id="KW-0408">Iron</keyword>
<dbReference type="InterPro" id="IPR002912">
    <property type="entry name" value="ACT_dom"/>
</dbReference>
<dbReference type="Pfam" id="PF03315">
    <property type="entry name" value="SDH_beta"/>
    <property type="match status" value="1"/>
</dbReference>